<gene>
    <name evidence="1" type="ORF">EJ03DRAFT_108998</name>
</gene>
<evidence type="ECO:0000313" key="2">
    <source>
        <dbReference type="Proteomes" id="UP000799436"/>
    </source>
</evidence>
<evidence type="ECO:0000313" key="1">
    <source>
        <dbReference type="EMBL" id="KAF2769018.1"/>
    </source>
</evidence>
<dbReference type="Proteomes" id="UP000799436">
    <property type="component" value="Unassembled WGS sequence"/>
</dbReference>
<reference evidence="1" key="1">
    <citation type="journal article" date="2020" name="Stud. Mycol.">
        <title>101 Dothideomycetes genomes: a test case for predicting lifestyles and emergence of pathogens.</title>
        <authorList>
            <person name="Haridas S."/>
            <person name="Albert R."/>
            <person name="Binder M."/>
            <person name="Bloem J."/>
            <person name="Labutti K."/>
            <person name="Salamov A."/>
            <person name="Andreopoulos B."/>
            <person name="Baker S."/>
            <person name="Barry K."/>
            <person name="Bills G."/>
            <person name="Bluhm B."/>
            <person name="Cannon C."/>
            <person name="Castanera R."/>
            <person name="Culley D."/>
            <person name="Daum C."/>
            <person name="Ezra D."/>
            <person name="Gonzalez J."/>
            <person name="Henrissat B."/>
            <person name="Kuo A."/>
            <person name="Liang C."/>
            <person name="Lipzen A."/>
            <person name="Lutzoni F."/>
            <person name="Magnuson J."/>
            <person name="Mondo S."/>
            <person name="Nolan M."/>
            <person name="Ohm R."/>
            <person name="Pangilinan J."/>
            <person name="Park H.-J."/>
            <person name="Ramirez L."/>
            <person name="Alfaro M."/>
            <person name="Sun H."/>
            <person name="Tritt A."/>
            <person name="Yoshinaga Y."/>
            <person name="Zwiers L.-H."/>
            <person name="Turgeon B."/>
            <person name="Goodwin S."/>
            <person name="Spatafora J."/>
            <person name="Crous P."/>
            <person name="Grigoriev I."/>
        </authorList>
    </citation>
    <scope>NUCLEOTIDE SEQUENCE</scope>
    <source>
        <strain evidence="1">CBS 116005</strain>
    </source>
</reference>
<dbReference type="PANTHER" id="PTHR42085:SF1">
    <property type="entry name" value="F-BOX DOMAIN-CONTAINING PROTEIN"/>
    <property type="match status" value="1"/>
</dbReference>
<protein>
    <recommendedName>
        <fullName evidence="3">F-box domain-containing protein</fullName>
    </recommendedName>
</protein>
<dbReference type="EMBL" id="ML995838">
    <property type="protein sequence ID" value="KAF2769018.1"/>
    <property type="molecule type" value="Genomic_DNA"/>
</dbReference>
<dbReference type="PANTHER" id="PTHR42085">
    <property type="entry name" value="F-BOX DOMAIN-CONTAINING PROTEIN"/>
    <property type="match status" value="1"/>
</dbReference>
<dbReference type="InterPro" id="IPR038883">
    <property type="entry name" value="AN11006-like"/>
</dbReference>
<proteinExistence type="predicted"/>
<dbReference type="AlphaFoldDB" id="A0A6G1L9B8"/>
<dbReference type="OrthoDB" id="5314997at2759"/>
<organism evidence="1 2">
    <name type="scientific">Teratosphaeria nubilosa</name>
    <dbReference type="NCBI Taxonomy" id="161662"/>
    <lineage>
        <taxon>Eukaryota</taxon>
        <taxon>Fungi</taxon>
        <taxon>Dikarya</taxon>
        <taxon>Ascomycota</taxon>
        <taxon>Pezizomycotina</taxon>
        <taxon>Dothideomycetes</taxon>
        <taxon>Dothideomycetidae</taxon>
        <taxon>Mycosphaerellales</taxon>
        <taxon>Teratosphaeriaceae</taxon>
        <taxon>Teratosphaeria</taxon>
    </lineage>
</organism>
<accession>A0A6G1L9B8</accession>
<name>A0A6G1L9B8_9PEZI</name>
<keyword evidence="2" id="KW-1185">Reference proteome</keyword>
<evidence type="ECO:0008006" key="3">
    <source>
        <dbReference type="Google" id="ProtNLM"/>
    </source>
</evidence>
<sequence>MQAAVEPTEVKMAEAPNSLLAIPREVRDNIYKELLVGPDIIDVPNVLNCRRDHSNRSSLSSALTSYLGLSVTCRQIHQECNDYFFRCNTLGSWIDDWDVDTLPLPDAVLDRVRKFCLFRYTTRTLLRTVRLQGCGGPCLLEVARIGTEVHVRVVQSVEDRLCNLRKFVLAEYGGTQQHPQRPDPEVQKAAEAAVEPAISVFRANLQAGRPLTRKLLCGLVRSVVRAW</sequence>